<dbReference type="Pfam" id="PF07963">
    <property type="entry name" value="N_methyl"/>
    <property type="match status" value="1"/>
</dbReference>
<keyword evidence="1" id="KW-0472">Membrane</keyword>
<dbReference type="Proteomes" id="UP001275932">
    <property type="component" value="Unassembled WGS sequence"/>
</dbReference>
<accession>A0ABU4WEV4</accession>
<name>A0ABU4WEV4_9BACT</name>
<dbReference type="EMBL" id="JALBUT010000002">
    <property type="protein sequence ID" value="MDX8415083.1"/>
    <property type="molecule type" value="Genomic_DNA"/>
</dbReference>
<keyword evidence="1" id="KW-1133">Transmembrane helix</keyword>
<keyword evidence="1" id="KW-0812">Transmembrane</keyword>
<evidence type="ECO:0000256" key="1">
    <source>
        <dbReference type="SAM" id="Phobius"/>
    </source>
</evidence>
<sequence length="208" mass="23055">MKLKNLKKRAFTLVEVMIAIGVLSVSLTALIGLLSAISTKVAEVRAASKAISIVADLEVILKSKAFDQVYTWVRNPRQDYVIYFWDEYANDDEVDDPSLVCVSSEDKGRRVGEPPNSEELKRTEGNIYRVILKLNEDALVGCHTELASPDAEYNGGPLPSSADMYGEAFLPITVDVLVDPVNDIIIGSGDEEQNNQRRIHSDLTIKMR</sequence>
<protein>
    <submittedName>
        <fullName evidence="2">Type II secretion system GspH family protein</fullName>
    </submittedName>
</protein>
<gene>
    <name evidence="2" type="ORF">MOX91_02665</name>
</gene>
<feature type="transmembrane region" description="Helical" evidence="1">
    <location>
        <begin position="12"/>
        <end position="37"/>
    </location>
</feature>
<evidence type="ECO:0000313" key="2">
    <source>
        <dbReference type="EMBL" id="MDX8415083.1"/>
    </source>
</evidence>
<dbReference type="InterPro" id="IPR012902">
    <property type="entry name" value="N_methyl_site"/>
</dbReference>
<dbReference type="NCBIfam" id="TIGR02532">
    <property type="entry name" value="IV_pilin_GFxxxE"/>
    <property type="match status" value="1"/>
</dbReference>
<organism evidence="2 3">
    <name type="scientific">Intestinicryptomonas porci</name>
    <dbReference type="NCBI Taxonomy" id="2926320"/>
    <lineage>
        <taxon>Bacteria</taxon>
        <taxon>Pseudomonadati</taxon>
        <taxon>Verrucomicrobiota</taxon>
        <taxon>Opitutia</taxon>
        <taxon>Opitutales</taxon>
        <taxon>Intestinicryptomonaceae</taxon>
        <taxon>Intestinicryptomonas</taxon>
    </lineage>
</organism>
<proteinExistence type="predicted"/>
<evidence type="ECO:0000313" key="3">
    <source>
        <dbReference type="Proteomes" id="UP001275932"/>
    </source>
</evidence>
<keyword evidence="3" id="KW-1185">Reference proteome</keyword>
<comment type="caution">
    <text evidence="2">The sequence shown here is derived from an EMBL/GenBank/DDBJ whole genome shotgun (WGS) entry which is preliminary data.</text>
</comment>
<reference evidence="2 3" key="1">
    <citation type="submission" date="2022-03" db="EMBL/GenBank/DDBJ databases">
        <title>Novel taxa within the pig intestine.</title>
        <authorList>
            <person name="Wylensek D."/>
            <person name="Bishof K."/>
            <person name="Afrizal A."/>
            <person name="Clavel T."/>
        </authorList>
    </citation>
    <scope>NUCLEOTIDE SEQUENCE [LARGE SCALE GENOMIC DNA]</scope>
    <source>
        <strain evidence="2 3">CLA-KB-P66</strain>
    </source>
</reference>